<feature type="compositionally biased region" description="Low complexity" evidence="1">
    <location>
        <begin position="347"/>
        <end position="356"/>
    </location>
</feature>
<keyword evidence="2" id="KW-0812">Transmembrane</keyword>
<feature type="compositionally biased region" description="Polar residues" evidence="1">
    <location>
        <begin position="458"/>
        <end position="467"/>
    </location>
</feature>
<evidence type="ECO:0000313" key="4">
    <source>
        <dbReference type="Proteomes" id="UP001497497"/>
    </source>
</evidence>
<feature type="compositionally biased region" description="Basic and acidic residues" evidence="1">
    <location>
        <begin position="335"/>
        <end position="346"/>
    </location>
</feature>
<dbReference type="EMBL" id="CAXITT010000375">
    <property type="protein sequence ID" value="CAL1540242.1"/>
    <property type="molecule type" value="Genomic_DNA"/>
</dbReference>
<reference evidence="3 4" key="1">
    <citation type="submission" date="2024-04" db="EMBL/GenBank/DDBJ databases">
        <authorList>
            <consortium name="Genoscope - CEA"/>
            <person name="William W."/>
        </authorList>
    </citation>
    <scope>NUCLEOTIDE SEQUENCE [LARGE SCALE GENOMIC DNA]</scope>
</reference>
<feature type="region of interest" description="Disordered" evidence="1">
    <location>
        <begin position="593"/>
        <end position="618"/>
    </location>
</feature>
<gene>
    <name evidence="3" type="ORF">GSLYS_00013925001</name>
</gene>
<feature type="compositionally biased region" description="Low complexity" evidence="1">
    <location>
        <begin position="324"/>
        <end position="334"/>
    </location>
</feature>
<feature type="compositionally biased region" description="Polar residues" evidence="1">
    <location>
        <begin position="374"/>
        <end position="384"/>
    </location>
</feature>
<sequence>MARLLCRILVLYTSLFNMVQTWVLQLILVVTALAERCTKAVPVKTYPENKVTVLRRVPATCSNWDKAWAWLTKTDCGTKYRLDHVTLPPREVKLYKLEYGCCDGDTDCNEAKGIHSSGFDSTDEKFLAIVLGSTAACVIIVIIIFAITFYTKKTRCYSLCDPSSHIYASAADGDDSQDGAESTEKCPPEDLDSETDQKACEAEYAEIGDSRLPRYTDIFKDSAEERGDPFKQATAPPLYSEVSPKNYINSGVRTPASLHASGSDEIHVIQATSPCYCEGADDVFEGPSHHQKFARHQGASAPSGSSADSKYYNVREKKRKKKTSSGSRGGSTSSSKEERRGGERESTTSGGSASKMSSRRSKSSVPSSFEMMVKSSSASETIGKQSEKALAKQKRRSAPPDSVDVPVGVIHSVSTHSPPASVSRSFSNSTCSVIHEAPASRRASDKRQKMRSSRDSLQKTARNTSRSSEYENDSVVSPKPDPKDISLLSSYAAEIEEVTNNSVSISPSNGAVLTCCDTASAGLASGESESPLPSEKDSLLRTPSCHSGCGSDRCYEECEHCLNYDRLNYPSDTDSASIHVYQCLEDVKRERQELAAGRSPGSGGESSPTGPEVCHNGSILKEDSSLELHAGSNGHAHTAQC</sequence>
<keyword evidence="2" id="KW-0472">Membrane</keyword>
<dbReference type="Proteomes" id="UP001497497">
    <property type="component" value="Unassembled WGS sequence"/>
</dbReference>
<evidence type="ECO:0000256" key="2">
    <source>
        <dbReference type="SAM" id="Phobius"/>
    </source>
</evidence>
<feature type="transmembrane region" description="Helical" evidence="2">
    <location>
        <begin position="126"/>
        <end position="150"/>
    </location>
</feature>
<feature type="compositionally biased region" description="Low complexity" evidence="1">
    <location>
        <begin position="298"/>
        <end position="309"/>
    </location>
</feature>
<dbReference type="AlphaFoldDB" id="A0AAV2I2H8"/>
<comment type="caution">
    <text evidence="3">The sequence shown here is derived from an EMBL/GenBank/DDBJ whole genome shotgun (WGS) entry which is preliminary data.</text>
</comment>
<protein>
    <submittedName>
        <fullName evidence="3">Uncharacterized protein</fullName>
    </submittedName>
</protein>
<accession>A0AAV2I2H8</accession>
<evidence type="ECO:0000313" key="3">
    <source>
        <dbReference type="EMBL" id="CAL1540242.1"/>
    </source>
</evidence>
<feature type="region of interest" description="Disordered" evidence="1">
    <location>
        <begin position="287"/>
        <end position="483"/>
    </location>
</feature>
<organism evidence="3 4">
    <name type="scientific">Lymnaea stagnalis</name>
    <name type="common">Great pond snail</name>
    <name type="synonym">Helix stagnalis</name>
    <dbReference type="NCBI Taxonomy" id="6523"/>
    <lineage>
        <taxon>Eukaryota</taxon>
        <taxon>Metazoa</taxon>
        <taxon>Spiralia</taxon>
        <taxon>Lophotrochozoa</taxon>
        <taxon>Mollusca</taxon>
        <taxon>Gastropoda</taxon>
        <taxon>Heterobranchia</taxon>
        <taxon>Euthyneura</taxon>
        <taxon>Panpulmonata</taxon>
        <taxon>Hygrophila</taxon>
        <taxon>Lymnaeoidea</taxon>
        <taxon>Lymnaeidae</taxon>
        <taxon>Lymnaea</taxon>
    </lineage>
</organism>
<feature type="region of interest" description="Disordered" evidence="1">
    <location>
        <begin position="171"/>
        <end position="196"/>
    </location>
</feature>
<feature type="compositionally biased region" description="Basic and acidic residues" evidence="1">
    <location>
        <begin position="438"/>
        <end position="457"/>
    </location>
</feature>
<keyword evidence="2" id="KW-1133">Transmembrane helix</keyword>
<evidence type="ECO:0000256" key="1">
    <source>
        <dbReference type="SAM" id="MobiDB-lite"/>
    </source>
</evidence>
<name>A0AAV2I2H8_LYMST</name>
<feature type="compositionally biased region" description="Polar residues" evidence="1">
    <location>
        <begin position="412"/>
        <end position="432"/>
    </location>
</feature>
<feature type="region of interest" description="Disordered" evidence="1">
    <location>
        <begin position="223"/>
        <end position="243"/>
    </location>
</feature>
<proteinExistence type="predicted"/>
<keyword evidence="4" id="KW-1185">Reference proteome</keyword>